<reference evidence="1 2" key="1">
    <citation type="submission" date="2019-12" db="EMBL/GenBank/DDBJ databases">
        <title>Rhizobium genotypes associated with high levels of biological nitrogen fixation by grain legumes in a temperate-maritime cropping system.</title>
        <authorList>
            <person name="Maluk M."/>
            <person name="Francesc Ferrando Molina F."/>
            <person name="Lopez Del Egido L."/>
            <person name="Lafos M."/>
            <person name="Langarica-Fuentes A."/>
            <person name="Gebre Yohannes G."/>
            <person name="Young M.W."/>
            <person name="Martin P."/>
            <person name="Gantlett R."/>
            <person name="Kenicer G."/>
            <person name="Hawes C."/>
            <person name="Begg G.S."/>
            <person name="Quilliam R.S."/>
            <person name="Squire G.R."/>
            <person name="Poole P.S."/>
            <person name="Young P.W."/>
            <person name="Iannetta P.M."/>
            <person name="James E.K."/>
        </authorList>
    </citation>
    <scope>NUCLEOTIDE SEQUENCE [LARGE SCALE GENOMIC DNA]</scope>
    <source>
        <strain evidence="1 2">JHI1118</strain>
    </source>
</reference>
<protein>
    <submittedName>
        <fullName evidence="1">Uncharacterized protein</fullName>
    </submittedName>
</protein>
<dbReference type="EMBL" id="WUEY01000025">
    <property type="protein sequence ID" value="NEI74110.1"/>
    <property type="molecule type" value="Genomic_DNA"/>
</dbReference>
<name>A0A6L9UJQ2_9HYPH</name>
<evidence type="ECO:0000313" key="1">
    <source>
        <dbReference type="EMBL" id="NEI74110.1"/>
    </source>
</evidence>
<dbReference type="Proteomes" id="UP000483035">
    <property type="component" value="Unassembled WGS sequence"/>
</dbReference>
<gene>
    <name evidence="1" type="ORF">GR212_31625</name>
</gene>
<organism evidence="1 2">
    <name type="scientific">Rhizobium lusitanum</name>
    <dbReference type="NCBI Taxonomy" id="293958"/>
    <lineage>
        <taxon>Bacteria</taxon>
        <taxon>Pseudomonadati</taxon>
        <taxon>Pseudomonadota</taxon>
        <taxon>Alphaproteobacteria</taxon>
        <taxon>Hyphomicrobiales</taxon>
        <taxon>Rhizobiaceae</taxon>
        <taxon>Rhizobium/Agrobacterium group</taxon>
        <taxon>Rhizobium</taxon>
    </lineage>
</organism>
<accession>A0A6L9UJQ2</accession>
<dbReference type="AlphaFoldDB" id="A0A6L9UJQ2"/>
<comment type="caution">
    <text evidence="1">The sequence shown here is derived from an EMBL/GenBank/DDBJ whole genome shotgun (WGS) entry which is preliminary data.</text>
</comment>
<proteinExistence type="predicted"/>
<sequence length="73" mass="8351">MATPKRKDLATHLRQCLNATIDAAIEQLEAYAGSRRGPFRLNLRNDAEMARMRLRVKIHKTLSAAETAELWMQ</sequence>
<evidence type="ECO:0000313" key="2">
    <source>
        <dbReference type="Proteomes" id="UP000483035"/>
    </source>
</evidence>
<dbReference type="RefSeq" id="WP_163993053.1">
    <property type="nucleotide sequence ID" value="NZ_WUEY01000025.1"/>
</dbReference>